<evidence type="ECO:0000256" key="14">
    <source>
        <dbReference type="SAM" id="MobiDB-lite"/>
    </source>
</evidence>
<dbReference type="Pfam" id="PF00483">
    <property type="entry name" value="NTP_transferase"/>
    <property type="match status" value="1"/>
</dbReference>
<feature type="region of interest" description="Disordered" evidence="14">
    <location>
        <begin position="379"/>
        <end position="417"/>
    </location>
</feature>
<evidence type="ECO:0000259" key="16">
    <source>
        <dbReference type="Pfam" id="PF25087"/>
    </source>
</evidence>
<dbReference type="EC" id="2.3.1.157" evidence="5"/>
<dbReference type="OrthoDB" id="15372at2157"/>
<evidence type="ECO:0000256" key="12">
    <source>
        <dbReference type="ARBA" id="ARBA00048247"/>
    </source>
</evidence>
<evidence type="ECO:0000256" key="13">
    <source>
        <dbReference type="ARBA" id="ARBA00048493"/>
    </source>
</evidence>
<reference evidence="17 18" key="1">
    <citation type="submission" date="2019-12" db="EMBL/GenBank/DDBJ databases">
        <title>Isolation and characterization of three novel carbon monoxide-oxidizing members of Halobacteria from salione crusts and soils.</title>
        <authorList>
            <person name="Myers M.R."/>
            <person name="King G.M."/>
        </authorList>
    </citation>
    <scope>NUCLEOTIDE SEQUENCE [LARGE SCALE GENOMIC DNA]</scope>
    <source>
        <strain evidence="17 18">PCN9</strain>
    </source>
</reference>
<comment type="catalytic activity">
    <reaction evidence="12">
        <text>alpha-D-glucosamine 1-phosphate + acetyl-CoA = N-acetyl-alpha-D-glucosamine 1-phosphate + CoA + H(+)</text>
        <dbReference type="Rhea" id="RHEA:13725"/>
        <dbReference type="ChEBI" id="CHEBI:15378"/>
        <dbReference type="ChEBI" id="CHEBI:57287"/>
        <dbReference type="ChEBI" id="CHEBI:57288"/>
        <dbReference type="ChEBI" id="CHEBI:57776"/>
        <dbReference type="ChEBI" id="CHEBI:58516"/>
        <dbReference type="EC" id="2.3.1.157"/>
    </reaction>
</comment>
<dbReference type="PANTHER" id="PTHR43584">
    <property type="entry name" value="NUCLEOTIDYL TRANSFERASE"/>
    <property type="match status" value="1"/>
</dbReference>
<feature type="domain" description="Mannose-1-phosphate guanyltransferase C-terminal" evidence="16">
    <location>
        <begin position="262"/>
        <end position="335"/>
    </location>
</feature>
<accession>A0A6B0SHU8</accession>
<comment type="catalytic activity">
    <reaction evidence="13">
        <text>N-acetyl-alpha-D-glucosamine 1-phosphate + UTP + H(+) = UDP-N-acetyl-alpha-D-glucosamine + diphosphate</text>
        <dbReference type="Rhea" id="RHEA:13509"/>
        <dbReference type="ChEBI" id="CHEBI:15378"/>
        <dbReference type="ChEBI" id="CHEBI:33019"/>
        <dbReference type="ChEBI" id="CHEBI:46398"/>
        <dbReference type="ChEBI" id="CHEBI:57705"/>
        <dbReference type="ChEBI" id="CHEBI:57776"/>
        <dbReference type="EC" id="2.7.7.23"/>
    </reaction>
</comment>
<evidence type="ECO:0000256" key="4">
    <source>
        <dbReference type="ARBA" id="ARBA00007947"/>
    </source>
</evidence>
<dbReference type="Gene3D" id="3.90.550.10">
    <property type="entry name" value="Spore Coat Polysaccharide Biosynthesis Protein SpsA, Chain A"/>
    <property type="match status" value="1"/>
</dbReference>
<comment type="pathway">
    <text evidence="1">Nucleotide-sugar biosynthesis; UDP-N-acetyl-alpha-D-glucosamine biosynthesis; N-acetyl-alpha-D-glucosamine 1-phosphate from alpha-D-glucosamine 6-phosphate (route II): step 2/2.</text>
</comment>
<evidence type="ECO:0000256" key="6">
    <source>
        <dbReference type="ARBA" id="ARBA00012457"/>
    </source>
</evidence>
<comment type="similarity">
    <text evidence="3">In the C-terminal section; belongs to the transferase hexapeptide repeat family.</text>
</comment>
<evidence type="ECO:0000256" key="1">
    <source>
        <dbReference type="ARBA" id="ARBA00005166"/>
    </source>
</evidence>
<dbReference type="EC" id="2.7.7.23" evidence="6"/>
<evidence type="ECO:0000256" key="7">
    <source>
        <dbReference type="ARBA" id="ARBA00013414"/>
    </source>
</evidence>
<feature type="domain" description="Nucleotidyl transferase" evidence="15">
    <location>
        <begin position="3"/>
        <end position="225"/>
    </location>
</feature>
<evidence type="ECO:0000313" key="18">
    <source>
        <dbReference type="Proteomes" id="UP000471521"/>
    </source>
</evidence>
<proteinExistence type="inferred from homology"/>
<evidence type="ECO:0000256" key="10">
    <source>
        <dbReference type="ARBA" id="ARBA00023268"/>
    </source>
</evidence>
<dbReference type="GO" id="GO:0006048">
    <property type="term" value="P:UDP-N-acetylglucosamine biosynthetic process"/>
    <property type="evidence" value="ECO:0007669"/>
    <property type="project" value="UniProtKB-UniPathway"/>
</dbReference>
<protein>
    <recommendedName>
        <fullName evidence="7">Bifunctional protein GlmU</fullName>
        <ecNumber evidence="5">2.3.1.157</ecNumber>
        <ecNumber evidence="6">2.7.7.23</ecNumber>
    </recommendedName>
</protein>
<feature type="compositionally biased region" description="Basic and acidic residues" evidence="14">
    <location>
        <begin position="392"/>
        <end position="408"/>
    </location>
</feature>
<dbReference type="InterPro" id="IPR029044">
    <property type="entry name" value="Nucleotide-diphossugar_trans"/>
</dbReference>
<dbReference type="PANTHER" id="PTHR43584:SF8">
    <property type="entry name" value="N-ACETYLMURAMATE ALPHA-1-PHOSPHATE URIDYLYLTRANSFERASE"/>
    <property type="match status" value="1"/>
</dbReference>
<evidence type="ECO:0000259" key="15">
    <source>
        <dbReference type="Pfam" id="PF00483"/>
    </source>
</evidence>
<keyword evidence="18" id="KW-1185">Reference proteome</keyword>
<dbReference type="InterPro" id="IPR005835">
    <property type="entry name" value="NTP_transferase_dom"/>
</dbReference>
<dbReference type="SUPFAM" id="SSF51161">
    <property type="entry name" value="Trimeric LpxA-like enzymes"/>
    <property type="match status" value="1"/>
</dbReference>
<comment type="pathway">
    <text evidence="2">Nucleotide-sugar biosynthesis; UDP-N-acetyl-alpha-D-glucosamine biosynthesis; UDP-N-acetyl-alpha-D-glucosamine from N-acetyl-alpha-D-glucosamine 1-phosphate: step 1/1.</text>
</comment>
<dbReference type="Pfam" id="PF25087">
    <property type="entry name" value="GMPPB_C"/>
    <property type="match status" value="1"/>
</dbReference>
<dbReference type="Gene3D" id="2.160.10.10">
    <property type="entry name" value="Hexapeptide repeat proteins"/>
    <property type="match status" value="1"/>
</dbReference>
<dbReference type="Proteomes" id="UP000471521">
    <property type="component" value="Unassembled WGS sequence"/>
</dbReference>
<dbReference type="GO" id="GO:0003977">
    <property type="term" value="F:UDP-N-acetylglucosamine diphosphorylase activity"/>
    <property type="evidence" value="ECO:0007669"/>
    <property type="project" value="UniProtKB-EC"/>
</dbReference>
<dbReference type="AlphaFoldDB" id="A0A6B0SHU8"/>
<evidence type="ECO:0000313" key="17">
    <source>
        <dbReference type="EMBL" id="MXR19451.1"/>
    </source>
</evidence>
<dbReference type="UniPathway" id="UPA00113">
    <property type="reaction ID" value="UER00532"/>
</dbReference>
<dbReference type="GO" id="GO:0019134">
    <property type="term" value="F:glucosamine-1-phosphate N-acetyltransferase activity"/>
    <property type="evidence" value="ECO:0007669"/>
    <property type="project" value="UniProtKB-EC"/>
</dbReference>
<gene>
    <name evidence="17" type="ORF">GRX66_02090</name>
</gene>
<sequence>MQAVVVAAGQGTRMGPLTDGLPKPLLPVGGTPIVEHVLDVAVPHVDEFVLVVGYEADQLEAHFGSNYQGTPIKYVTQDAQLGTAHAIQQAQPHIDGPFLALNGDVYLTPALVERLATATTTAIAVMPVEDPRSYGVVDTDGAQVTTIVEKPSDPPTNLANLGLYRFTPDIFEYIDRTERSERGEYEITDSLQYAISDETPVTAVEYDGDWLDIGRPWELLDATETRLEDCERTIHGDVEPNATLHGDVVVEEGARVRDGAYIEGPVRIQAGADVGPNAYVRGSTVIGPNVRVGNGVEVKNSILMADTAVGHLSYVGDSVLGRNVNFGAGTKVANLRHDDQTVRVQVKGEMTDTHRRKFGVVVGHGAKTGINTSLNAGVTLGTNARTTPGEVVTRDKHRDDTGANHEPDTPLENKPQR</sequence>
<dbReference type="CDD" id="cd05636">
    <property type="entry name" value="LbH_G1P_TT_C_like"/>
    <property type="match status" value="1"/>
</dbReference>
<comment type="caution">
    <text evidence="17">The sequence shown here is derived from an EMBL/GenBank/DDBJ whole genome shotgun (WGS) entry which is preliminary data.</text>
</comment>
<evidence type="ECO:0000256" key="11">
    <source>
        <dbReference type="ARBA" id="ARBA00023315"/>
    </source>
</evidence>
<name>A0A6B0SHU8_9EURY</name>
<evidence type="ECO:0000256" key="9">
    <source>
        <dbReference type="ARBA" id="ARBA00022695"/>
    </source>
</evidence>
<organism evidence="17 18">
    <name type="scientific">Halobacterium bonnevillei</name>
    <dbReference type="NCBI Taxonomy" id="2692200"/>
    <lineage>
        <taxon>Archaea</taxon>
        <taxon>Methanobacteriati</taxon>
        <taxon>Methanobacteriota</taxon>
        <taxon>Stenosarchaea group</taxon>
        <taxon>Halobacteria</taxon>
        <taxon>Halobacteriales</taxon>
        <taxon>Halobacteriaceae</taxon>
        <taxon>Halobacterium</taxon>
    </lineage>
</organism>
<dbReference type="EMBL" id="WUUU01000006">
    <property type="protein sequence ID" value="MXR19451.1"/>
    <property type="molecule type" value="Genomic_DNA"/>
</dbReference>
<dbReference type="InterPro" id="IPR023915">
    <property type="entry name" value="Bifunctiontional_GlmU_arc-type"/>
</dbReference>
<evidence type="ECO:0000256" key="5">
    <source>
        <dbReference type="ARBA" id="ARBA00012225"/>
    </source>
</evidence>
<comment type="similarity">
    <text evidence="4">In the N-terminal section; belongs to the N-acetylglucosamine-1-phosphate uridyltransferase family.</text>
</comment>
<evidence type="ECO:0000256" key="8">
    <source>
        <dbReference type="ARBA" id="ARBA00022679"/>
    </source>
</evidence>
<keyword evidence="11" id="KW-0012">Acyltransferase</keyword>
<dbReference type="CDD" id="cd04181">
    <property type="entry name" value="NTP_transferase"/>
    <property type="match status" value="1"/>
</dbReference>
<keyword evidence="8 17" id="KW-0808">Transferase</keyword>
<dbReference type="SUPFAM" id="SSF53448">
    <property type="entry name" value="Nucleotide-diphospho-sugar transferases"/>
    <property type="match status" value="1"/>
</dbReference>
<evidence type="ECO:0000256" key="2">
    <source>
        <dbReference type="ARBA" id="ARBA00005208"/>
    </source>
</evidence>
<dbReference type="InterPro" id="IPR056729">
    <property type="entry name" value="GMPPB_C"/>
</dbReference>
<dbReference type="InterPro" id="IPR011004">
    <property type="entry name" value="Trimer_LpxA-like_sf"/>
</dbReference>
<keyword evidence="10" id="KW-0511">Multifunctional enzyme</keyword>
<keyword evidence="9" id="KW-0548">Nucleotidyltransferase</keyword>
<evidence type="ECO:0000256" key="3">
    <source>
        <dbReference type="ARBA" id="ARBA00007707"/>
    </source>
</evidence>
<dbReference type="InterPro" id="IPR050065">
    <property type="entry name" value="GlmU-like"/>
</dbReference>
<dbReference type="NCBIfam" id="TIGR03992">
    <property type="entry name" value="Arch_glmU"/>
    <property type="match status" value="1"/>
</dbReference>